<sequence length="434" mass="45038">MPPRRIVLATAGSLGDLHPFIALGLALRARGFQAEIASSPEYADKVRAEGLVFHSVGPTLAELEARTGLDRVALTRAIGRSTVFLFEKLLLPHLEAAARETIRVAEGASAIVGSTFAAGAAMAAERLGVPFVPVALQPAIVFSAYDPPRLPTAPWLRPARAGLGLALNRLTIAAARATTARWTGRVDAIRAALDLPPEERNLLLDGLEGRDLSLGLYSPLLSPAQPDAPEGFAVVGPAHYDSEAGGPVALSPPLSAFLAAGPAPLVFTLGSAVVNDPGDFYAQSLVAARRLGRRAVLLVGPEGDASVADGPDAIALPYAPFSLLFPRAAAVVHQGGVGTTQQALRAGRPQLVVPYLGDQFDNAARVVRLGIGASLGRGGYRGRRVAAALERLLRDPTGVETAARLGGVAAQEDGAAVAAEKIVDLLSLSRRERA</sequence>
<keyword evidence="4" id="KW-1185">Reference proteome</keyword>
<dbReference type="InterPro" id="IPR004276">
    <property type="entry name" value="GlycoTrans_28_N"/>
</dbReference>
<evidence type="ECO:0000313" key="3">
    <source>
        <dbReference type="EMBL" id="ADL00301.1"/>
    </source>
</evidence>
<dbReference type="OrthoDB" id="139086at2"/>
<keyword evidence="3" id="KW-0808">Transferase</keyword>
<dbReference type="InParanoid" id="D9QNA0"/>
<dbReference type="Gene3D" id="3.40.50.2000">
    <property type="entry name" value="Glycogen Phosphorylase B"/>
    <property type="match status" value="2"/>
</dbReference>
<dbReference type="GO" id="GO:0005975">
    <property type="term" value="P:carbohydrate metabolic process"/>
    <property type="evidence" value="ECO:0007669"/>
    <property type="project" value="InterPro"/>
</dbReference>
<dbReference type="AlphaFoldDB" id="D9QNA0"/>
<dbReference type="GO" id="GO:0033072">
    <property type="term" value="P:vancomycin biosynthetic process"/>
    <property type="evidence" value="ECO:0007669"/>
    <property type="project" value="UniProtKB-ARBA"/>
</dbReference>
<dbReference type="Pfam" id="PF06722">
    <property type="entry name" value="EryCIII-like_C"/>
    <property type="match status" value="1"/>
</dbReference>
<dbReference type="RefSeq" id="WP_013268404.1">
    <property type="nucleotide sequence ID" value="NC_014375.1"/>
</dbReference>
<dbReference type="EMBL" id="CP002102">
    <property type="protein sequence ID" value="ADL00301.1"/>
    <property type="molecule type" value="Genomic_DNA"/>
</dbReference>
<protein>
    <submittedName>
        <fullName evidence="3">Glycosyl transferase family 28</fullName>
    </submittedName>
</protein>
<dbReference type="CDD" id="cd03784">
    <property type="entry name" value="GT1_Gtf-like"/>
    <property type="match status" value="1"/>
</dbReference>
<dbReference type="CAZy" id="GT1">
    <property type="family name" value="Glycosyltransferase Family 1"/>
</dbReference>
<evidence type="ECO:0000259" key="1">
    <source>
        <dbReference type="Pfam" id="PF03033"/>
    </source>
</evidence>
<dbReference type="eggNOG" id="COG1819">
    <property type="taxonomic scope" value="Bacteria"/>
</dbReference>
<dbReference type="BioCyc" id="BSUB633149:G1GM8-988-MONOMER"/>
<dbReference type="PANTHER" id="PTHR48050:SF13">
    <property type="entry name" value="STEROL 3-BETA-GLUCOSYLTRANSFERASE UGT80A2"/>
    <property type="match status" value="1"/>
</dbReference>
<gene>
    <name evidence="3" type="ordered locus">Bresu_0988</name>
</gene>
<organism evidence="3 4">
    <name type="scientific">Brevundimonas subvibrioides (strain ATCC 15264 / DSM 4735 / LMG 14903 / NBRC 16000 / CB 81)</name>
    <name type="common">Caulobacter subvibrioides</name>
    <dbReference type="NCBI Taxonomy" id="633149"/>
    <lineage>
        <taxon>Bacteria</taxon>
        <taxon>Pseudomonadati</taxon>
        <taxon>Pseudomonadota</taxon>
        <taxon>Alphaproteobacteria</taxon>
        <taxon>Caulobacterales</taxon>
        <taxon>Caulobacteraceae</taxon>
        <taxon>Brevundimonas</taxon>
    </lineage>
</organism>
<dbReference type="KEGG" id="bsb:Bresu_0988"/>
<dbReference type="InterPro" id="IPR010610">
    <property type="entry name" value="EryCIII-like_C"/>
</dbReference>
<dbReference type="Proteomes" id="UP000002696">
    <property type="component" value="Chromosome"/>
</dbReference>
<evidence type="ECO:0000259" key="2">
    <source>
        <dbReference type="Pfam" id="PF06722"/>
    </source>
</evidence>
<feature type="domain" description="Erythromycin biosynthesis protein CIII-like C-terminal" evidence="2">
    <location>
        <begin position="306"/>
        <end position="412"/>
    </location>
</feature>
<dbReference type="GO" id="GO:0008194">
    <property type="term" value="F:UDP-glycosyltransferase activity"/>
    <property type="evidence" value="ECO:0007669"/>
    <property type="project" value="InterPro"/>
</dbReference>
<dbReference type="PANTHER" id="PTHR48050">
    <property type="entry name" value="STEROL 3-BETA-GLUCOSYLTRANSFERASE"/>
    <property type="match status" value="1"/>
</dbReference>
<dbReference type="Pfam" id="PF03033">
    <property type="entry name" value="Glyco_transf_28"/>
    <property type="match status" value="1"/>
</dbReference>
<proteinExistence type="predicted"/>
<dbReference type="SUPFAM" id="SSF53756">
    <property type="entry name" value="UDP-Glycosyltransferase/glycogen phosphorylase"/>
    <property type="match status" value="1"/>
</dbReference>
<reference evidence="4" key="1">
    <citation type="journal article" date="2011" name="J. Bacteriol.">
        <title>Genome sequences of eight morphologically diverse alphaproteobacteria.</title>
        <authorList>
            <consortium name="US DOE Joint Genome Institute"/>
            <person name="Brown P.J."/>
            <person name="Kysela D.T."/>
            <person name="Buechlein A."/>
            <person name="Hemmerich C."/>
            <person name="Brun Y.V."/>
        </authorList>
    </citation>
    <scope>NUCLEOTIDE SEQUENCE [LARGE SCALE GENOMIC DNA]</scope>
    <source>
        <strain evidence="4">ATCC 15264 / DSM 4735 / LMG 14903 / NBRC 16000 / CB 81</strain>
    </source>
</reference>
<name>D9QNA0_BRESC</name>
<dbReference type="GO" id="GO:0016758">
    <property type="term" value="F:hexosyltransferase activity"/>
    <property type="evidence" value="ECO:0007669"/>
    <property type="project" value="InterPro"/>
</dbReference>
<dbReference type="InterPro" id="IPR050426">
    <property type="entry name" value="Glycosyltransferase_28"/>
</dbReference>
<evidence type="ECO:0000313" key="4">
    <source>
        <dbReference type="Proteomes" id="UP000002696"/>
    </source>
</evidence>
<accession>D9QNA0</accession>
<feature type="domain" description="Glycosyltransferase family 28 N-terminal" evidence="1">
    <location>
        <begin position="6"/>
        <end position="132"/>
    </location>
</feature>
<dbReference type="InterPro" id="IPR002213">
    <property type="entry name" value="UDP_glucos_trans"/>
</dbReference>
<dbReference type="HOGENOM" id="CLU_000537_8_0_5"/>